<feature type="region of interest" description="Disordered" evidence="2">
    <location>
        <begin position="46"/>
        <end position="82"/>
    </location>
</feature>
<dbReference type="EMBL" id="JAQFWQ010000065">
    <property type="protein sequence ID" value="MDA2813036.1"/>
    <property type="molecule type" value="Genomic_DNA"/>
</dbReference>
<evidence type="ECO:0000313" key="5">
    <source>
        <dbReference type="EMBL" id="MDA2813036.1"/>
    </source>
</evidence>
<dbReference type="InterPro" id="IPR029050">
    <property type="entry name" value="Immunoprotect_excell_Ig-like"/>
</dbReference>
<keyword evidence="3" id="KW-1133">Transmembrane helix</keyword>
<proteinExistence type="predicted"/>
<dbReference type="RefSeq" id="WP_270687816.1">
    <property type="nucleotide sequence ID" value="NZ_JAQFWQ010000065.1"/>
</dbReference>
<dbReference type="Gene3D" id="2.60.40.1240">
    <property type="match status" value="1"/>
</dbReference>
<name>A0ABT4U8J0_9ACTN</name>
<keyword evidence="1" id="KW-0732">Signal</keyword>
<reference evidence="5 6" key="1">
    <citation type="submission" date="2023-01" db="EMBL/GenBank/DDBJ databases">
        <title>Draft genome sequence of Nocardiopsis sp. RSe5-2 isolated from halophytes.</title>
        <authorList>
            <person name="Duangmal K."/>
            <person name="Chantavorakit T."/>
        </authorList>
    </citation>
    <scope>NUCLEOTIDE SEQUENCE [LARGE SCALE GENOMIC DNA]</scope>
    <source>
        <strain evidence="5 6">RSe5-2</strain>
    </source>
</reference>
<dbReference type="InterPro" id="IPR029051">
    <property type="entry name" value="DUF4352"/>
</dbReference>
<dbReference type="Pfam" id="PF11611">
    <property type="entry name" value="DUF4352"/>
    <property type="match status" value="1"/>
</dbReference>
<feature type="transmembrane region" description="Helical" evidence="3">
    <location>
        <begin position="6"/>
        <end position="28"/>
    </location>
</feature>
<gene>
    <name evidence="5" type="ORF">O4J56_20490</name>
</gene>
<dbReference type="Proteomes" id="UP001527866">
    <property type="component" value="Unassembled WGS sequence"/>
</dbReference>
<keyword evidence="3" id="KW-0472">Membrane</keyword>
<comment type="caution">
    <text evidence="5">The sequence shown here is derived from an EMBL/GenBank/DDBJ whole genome shotgun (WGS) entry which is preliminary data.</text>
</comment>
<keyword evidence="6" id="KW-1185">Reference proteome</keyword>
<evidence type="ECO:0000256" key="2">
    <source>
        <dbReference type="SAM" id="MobiDB-lite"/>
    </source>
</evidence>
<feature type="compositionally biased region" description="Acidic residues" evidence="2">
    <location>
        <begin position="55"/>
        <end position="67"/>
    </location>
</feature>
<evidence type="ECO:0000259" key="4">
    <source>
        <dbReference type="Pfam" id="PF11611"/>
    </source>
</evidence>
<evidence type="ECO:0000313" key="6">
    <source>
        <dbReference type="Proteomes" id="UP001527866"/>
    </source>
</evidence>
<sequence>METRLVLTALISAIVALAVGFLGGWFSYQAYLSASLSDIAAGIEEDAPEAGDQGEPVEEEPVAEESGDGVGAVAPEATGPSDGLFEYEIDGTDTVDAYKDEFCGETHQPSGERFIVLEITATNIGDGASMPAVDPGEVTGWTEDGRAFETSWDVCSFADEINPGTSTRYEVVFDVPKGTEFAVVQLSGYEAPDVAVIAAG</sequence>
<keyword evidence="3" id="KW-0812">Transmembrane</keyword>
<accession>A0ABT4U8J0</accession>
<evidence type="ECO:0000256" key="1">
    <source>
        <dbReference type="ARBA" id="ARBA00022729"/>
    </source>
</evidence>
<organism evidence="5 6">
    <name type="scientific">Nocardiopsis endophytica</name>
    <dbReference type="NCBI Taxonomy" id="3018445"/>
    <lineage>
        <taxon>Bacteria</taxon>
        <taxon>Bacillati</taxon>
        <taxon>Actinomycetota</taxon>
        <taxon>Actinomycetes</taxon>
        <taxon>Streptosporangiales</taxon>
        <taxon>Nocardiopsidaceae</taxon>
        <taxon>Nocardiopsis</taxon>
    </lineage>
</organism>
<protein>
    <recommendedName>
        <fullName evidence="4">DUF4352 domain-containing protein</fullName>
    </recommendedName>
</protein>
<evidence type="ECO:0000256" key="3">
    <source>
        <dbReference type="SAM" id="Phobius"/>
    </source>
</evidence>
<feature type="domain" description="DUF4352" evidence="4">
    <location>
        <begin position="106"/>
        <end position="180"/>
    </location>
</feature>